<evidence type="ECO:0000313" key="3">
    <source>
        <dbReference type="Proteomes" id="UP001319827"/>
    </source>
</evidence>
<dbReference type="InterPro" id="IPR054545">
    <property type="entry name" value="ApeI-like"/>
</dbReference>
<reference evidence="2 3" key="2">
    <citation type="journal article" date="2021" name="Int. J. Syst. Evol. Microbiol.">
        <title>Isolation and Polyphasic Characterization of Desulfuromonas versatilis sp. Nov., an Electrogenic Bacteria Capable of Versatile Metabolism Isolated from a Graphene Oxide-Reducing Enrichment Culture.</title>
        <authorList>
            <person name="Xie L."/>
            <person name="Yoshida N."/>
            <person name="Ishii S."/>
            <person name="Meng L."/>
        </authorList>
    </citation>
    <scope>NUCLEOTIDE SEQUENCE [LARGE SCALE GENOMIC DNA]</scope>
    <source>
        <strain evidence="2 3">NIT-T3</strain>
    </source>
</reference>
<dbReference type="EMBL" id="AP024355">
    <property type="protein sequence ID" value="BCR03190.1"/>
    <property type="molecule type" value="Genomic_DNA"/>
</dbReference>
<feature type="domain" description="ApeI dehydratase-like" evidence="1">
    <location>
        <begin position="23"/>
        <end position="98"/>
    </location>
</feature>
<dbReference type="Proteomes" id="UP001319827">
    <property type="component" value="Chromosome"/>
</dbReference>
<protein>
    <recommendedName>
        <fullName evidence="1">ApeI dehydratase-like domain-containing protein</fullName>
    </recommendedName>
</protein>
<dbReference type="SUPFAM" id="SSF54637">
    <property type="entry name" value="Thioesterase/thiol ester dehydrase-isomerase"/>
    <property type="match status" value="1"/>
</dbReference>
<proteinExistence type="predicted"/>
<dbReference type="RefSeq" id="WP_221250668.1">
    <property type="nucleotide sequence ID" value="NZ_AP024355.1"/>
</dbReference>
<keyword evidence="3" id="KW-1185">Reference proteome</keyword>
<gene>
    <name evidence="2" type="ORF">DESUT3_02590</name>
</gene>
<dbReference type="Gene3D" id="3.10.129.10">
    <property type="entry name" value="Hotdog Thioesterase"/>
    <property type="match status" value="1"/>
</dbReference>
<dbReference type="Pfam" id="PF22818">
    <property type="entry name" value="ApeI-like"/>
    <property type="match status" value="1"/>
</dbReference>
<organism evidence="2 3">
    <name type="scientific">Desulfuromonas versatilis</name>
    <dbReference type="NCBI Taxonomy" id="2802975"/>
    <lineage>
        <taxon>Bacteria</taxon>
        <taxon>Pseudomonadati</taxon>
        <taxon>Thermodesulfobacteriota</taxon>
        <taxon>Desulfuromonadia</taxon>
        <taxon>Desulfuromonadales</taxon>
        <taxon>Desulfuromonadaceae</taxon>
        <taxon>Desulfuromonas</taxon>
    </lineage>
</organism>
<name>A0ABN6DSX6_9BACT</name>
<evidence type="ECO:0000259" key="1">
    <source>
        <dbReference type="Pfam" id="PF22818"/>
    </source>
</evidence>
<dbReference type="InterPro" id="IPR029069">
    <property type="entry name" value="HotDog_dom_sf"/>
</dbReference>
<accession>A0ABN6DSX6</accession>
<sequence length="128" mass="14065">MSRLIEEIELAALGEVELDEQGALVGSYCFPEGFLGFSGHFPGYPIVPAIVQVLVAQRLAQTRLGEGLRLQGVENAKFLLQIRPGQQIRVRCLLKPREEATLVEARLSCGETLAASFNLKFAPERPES</sequence>
<reference evidence="2 3" key="1">
    <citation type="journal article" date="2016" name="C (Basel)">
        <title>Selective Growth of and Electricity Production by Marine Exoelectrogenic Bacteria in Self-Aggregated Hydrogel of Microbially Reduced Graphene Oxide.</title>
        <authorList>
            <person name="Yoshida N."/>
            <person name="Goto Y."/>
            <person name="Miyata Y."/>
        </authorList>
    </citation>
    <scope>NUCLEOTIDE SEQUENCE [LARGE SCALE GENOMIC DNA]</scope>
    <source>
        <strain evidence="2 3">NIT-T3</strain>
    </source>
</reference>
<evidence type="ECO:0000313" key="2">
    <source>
        <dbReference type="EMBL" id="BCR03190.1"/>
    </source>
</evidence>